<sequence length="188" mass="20950">METSFETLRGEDIEESSGQSSKLADPNGVRAAELASNRDAGRKKEEELADSPHRHDPDGHLILSDIYKAAKKSRWEREEKSQISAPSRQVSAPTQTLNDKVAKDLRVHRAKMNSFLDEDTEPELGRGATSSSKIFNPLSLPQRQRIPRILEDDDSDVLKDFSFAHSVQDDDSRATSIKEEVCSPTSVC</sequence>
<feature type="region of interest" description="Disordered" evidence="1">
    <location>
        <begin position="169"/>
        <end position="188"/>
    </location>
</feature>
<accession>A0AAD8Y6R4</accession>
<feature type="region of interest" description="Disordered" evidence="1">
    <location>
        <begin position="113"/>
        <end position="138"/>
    </location>
</feature>
<evidence type="ECO:0000256" key="1">
    <source>
        <dbReference type="SAM" id="MobiDB-lite"/>
    </source>
</evidence>
<organism evidence="2 3">
    <name type="scientific">Skeletonema marinoi</name>
    <dbReference type="NCBI Taxonomy" id="267567"/>
    <lineage>
        <taxon>Eukaryota</taxon>
        <taxon>Sar</taxon>
        <taxon>Stramenopiles</taxon>
        <taxon>Ochrophyta</taxon>
        <taxon>Bacillariophyta</taxon>
        <taxon>Coscinodiscophyceae</taxon>
        <taxon>Thalassiosirophycidae</taxon>
        <taxon>Thalassiosirales</taxon>
        <taxon>Skeletonemataceae</taxon>
        <taxon>Skeletonema</taxon>
        <taxon>Skeletonema marinoi-dohrnii complex</taxon>
    </lineage>
</organism>
<gene>
    <name evidence="2" type="ORF">QTG54_009158</name>
</gene>
<feature type="compositionally biased region" description="Polar residues" evidence="1">
    <location>
        <begin position="82"/>
        <end position="98"/>
    </location>
</feature>
<protein>
    <submittedName>
        <fullName evidence="2">Uncharacterized protein</fullName>
    </submittedName>
</protein>
<dbReference type="EMBL" id="JATAAI010000016">
    <property type="protein sequence ID" value="KAK1740208.1"/>
    <property type="molecule type" value="Genomic_DNA"/>
</dbReference>
<name>A0AAD8Y6R4_9STRA</name>
<dbReference type="AlphaFoldDB" id="A0AAD8Y6R4"/>
<comment type="caution">
    <text evidence="2">The sequence shown here is derived from an EMBL/GenBank/DDBJ whole genome shotgun (WGS) entry which is preliminary data.</text>
</comment>
<evidence type="ECO:0000313" key="3">
    <source>
        <dbReference type="Proteomes" id="UP001224775"/>
    </source>
</evidence>
<dbReference type="Proteomes" id="UP001224775">
    <property type="component" value="Unassembled WGS sequence"/>
</dbReference>
<keyword evidence="3" id="KW-1185">Reference proteome</keyword>
<feature type="compositionally biased region" description="Polar residues" evidence="1">
    <location>
        <begin position="128"/>
        <end position="138"/>
    </location>
</feature>
<feature type="compositionally biased region" description="Basic and acidic residues" evidence="1">
    <location>
        <begin position="169"/>
        <end position="181"/>
    </location>
</feature>
<reference evidence="2" key="1">
    <citation type="submission" date="2023-06" db="EMBL/GenBank/DDBJ databases">
        <title>Survivors Of The Sea: Transcriptome response of Skeletonema marinoi to long-term dormancy.</title>
        <authorList>
            <person name="Pinder M.I.M."/>
            <person name="Kourtchenko O."/>
            <person name="Robertson E.K."/>
            <person name="Larsson T."/>
            <person name="Maumus F."/>
            <person name="Osuna-Cruz C.M."/>
            <person name="Vancaester E."/>
            <person name="Stenow R."/>
            <person name="Vandepoele K."/>
            <person name="Ploug H."/>
            <person name="Bruchert V."/>
            <person name="Godhe A."/>
            <person name="Topel M."/>
        </authorList>
    </citation>
    <scope>NUCLEOTIDE SEQUENCE</scope>
    <source>
        <strain evidence="2">R05AC</strain>
    </source>
</reference>
<feature type="compositionally biased region" description="Basic and acidic residues" evidence="1">
    <location>
        <begin position="39"/>
        <end position="59"/>
    </location>
</feature>
<evidence type="ECO:0000313" key="2">
    <source>
        <dbReference type="EMBL" id="KAK1740208.1"/>
    </source>
</evidence>
<feature type="region of interest" description="Disordered" evidence="1">
    <location>
        <begin position="1"/>
        <end position="98"/>
    </location>
</feature>
<proteinExistence type="predicted"/>